<dbReference type="AlphaFoldDB" id="A0AAE1RNJ3"/>
<organism evidence="2 3">
    <name type="scientific">Anisodus tanguticus</name>
    <dbReference type="NCBI Taxonomy" id="243964"/>
    <lineage>
        <taxon>Eukaryota</taxon>
        <taxon>Viridiplantae</taxon>
        <taxon>Streptophyta</taxon>
        <taxon>Embryophyta</taxon>
        <taxon>Tracheophyta</taxon>
        <taxon>Spermatophyta</taxon>
        <taxon>Magnoliopsida</taxon>
        <taxon>eudicotyledons</taxon>
        <taxon>Gunneridae</taxon>
        <taxon>Pentapetalae</taxon>
        <taxon>asterids</taxon>
        <taxon>lamiids</taxon>
        <taxon>Solanales</taxon>
        <taxon>Solanaceae</taxon>
        <taxon>Solanoideae</taxon>
        <taxon>Hyoscyameae</taxon>
        <taxon>Anisodus</taxon>
    </lineage>
</organism>
<feature type="compositionally biased region" description="Basic and acidic residues" evidence="1">
    <location>
        <begin position="39"/>
        <end position="61"/>
    </location>
</feature>
<comment type="caution">
    <text evidence="2">The sequence shown here is derived from an EMBL/GenBank/DDBJ whole genome shotgun (WGS) entry which is preliminary data.</text>
</comment>
<feature type="compositionally biased region" description="Basic and acidic residues" evidence="1">
    <location>
        <begin position="104"/>
        <end position="128"/>
    </location>
</feature>
<sequence>MEAKIKRKDDFWWEKAAQPLLLKGCTNDQTNWYQINDNKVNHGEGQHERQVNAQQNKDRKYANKNKFGTLVNLEEEESEGNTNKQNKKTGENAKPWVEASFGKQQDKGSRTKEKITEHAETKENGTRD</sequence>
<accession>A0AAE1RNJ3</accession>
<gene>
    <name evidence="2" type="ORF">RND71_026425</name>
</gene>
<evidence type="ECO:0000256" key="1">
    <source>
        <dbReference type="SAM" id="MobiDB-lite"/>
    </source>
</evidence>
<keyword evidence="3" id="KW-1185">Reference proteome</keyword>
<dbReference type="EMBL" id="JAVYJV010000014">
    <property type="protein sequence ID" value="KAK4354231.1"/>
    <property type="molecule type" value="Genomic_DNA"/>
</dbReference>
<evidence type="ECO:0000313" key="2">
    <source>
        <dbReference type="EMBL" id="KAK4354231.1"/>
    </source>
</evidence>
<evidence type="ECO:0000313" key="3">
    <source>
        <dbReference type="Proteomes" id="UP001291623"/>
    </source>
</evidence>
<protein>
    <submittedName>
        <fullName evidence="2">Uncharacterized protein</fullName>
    </submittedName>
</protein>
<reference evidence="2" key="1">
    <citation type="submission" date="2023-12" db="EMBL/GenBank/DDBJ databases">
        <title>Genome assembly of Anisodus tanguticus.</title>
        <authorList>
            <person name="Wang Y.-J."/>
        </authorList>
    </citation>
    <scope>NUCLEOTIDE SEQUENCE</scope>
    <source>
        <strain evidence="2">KB-2021</strain>
        <tissue evidence="2">Leaf</tissue>
    </source>
</reference>
<dbReference type="Proteomes" id="UP001291623">
    <property type="component" value="Unassembled WGS sequence"/>
</dbReference>
<proteinExistence type="predicted"/>
<name>A0AAE1RNJ3_9SOLA</name>
<feature type="region of interest" description="Disordered" evidence="1">
    <location>
        <begin position="38"/>
        <end position="128"/>
    </location>
</feature>